<dbReference type="EnsemblPlants" id="ORUFI07G07350.1">
    <property type="protein sequence ID" value="ORUFI07G07350.1"/>
    <property type="gene ID" value="ORUFI07G07350"/>
</dbReference>
<dbReference type="GO" id="GO:0019863">
    <property type="term" value="F:IgE binding"/>
    <property type="evidence" value="ECO:0007669"/>
    <property type="project" value="UniProtKB-ARBA"/>
</dbReference>
<name>A0A0E0Q5N0_ORYRU</name>
<reference evidence="7" key="1">
    <citation type="submission" date="2013-06" db="EMBL/GenBank/DDBJ databases">
        <authorList>
            <person name="Zhao Q."/>
        </authorList>
    </citation>
    <scope>NUCLEOTIDE SEQUENCE</scope>
    <source>
        <strain evidence="7">cv. W1943</strain>
    </source>
</reference>
<feature type="signal peptide" evidence="4">
    <location>
        <begin position="1"/>
        <end position="24"/>
    </location>
</feature>
<evidence type="ECO:0000259" key="5">
    <source>
        <dbReference type="SMART" id="SM00499"/>
    </source>
</evidence>
<evidence type="ECO:0000256" key="1">
    <source>
        <dbReference type="ARBA" id="ARBA00003839"/>
    </source>
</evidence>
<evidence type="ECO:0000256" key="3">
    <source>
        <dbReference type="ARBA" id="ARBA00022525"/>
    </source>
</evidence>
<evidence type="ECO:0000313" key="6">
    <source>
        <dbReference type="EnsemblPlants" id="ORUFI07G07350.1"/>
    </source>
</evidence>
<dbReference type="STRING" id="4529.A0A0E0Q5N0"/>
<keyword evidence="3" id="KW-0964">Secreted</keyword>
<evidence type="ECO:0000256" key="2">
    <source>
        <dbReference type="ARBA" id="ARBA00004613"/>
    </source>
</evidence>
<protein>
    <recommendedName>
        <fullName evidence="5">Bifunctional inhibitor/plant lipid transfer protein/seed storage helical domain-containing protein</fullName>
    </recommendedName>
</protein>
<reference evidence="6" key="2">
    <citation type="submission" date="2015-06" db="UniProtKB">
        <authorList>
            <consortium name="EnsemblPlants"/>
        </authorList>
    </citation>
    <scope>IDENTIFICATION</scope>
</reference>
<dbReference type="InterPro" id="IPR006106">
    <property type="entry name" value="Allergen/soft/tryp_amyl_inhib"/>
</dbReference>
<sequence length="308" mass="32070">MALASDKFVLSAIVLAVLTVAAAAAGYGGYGDVGEYCRVGKAVSRNPVPSCQNYIARWCAVAGGRLDSGKQPPRQLLEPCCRELAAVPMQCRCDALSVLVRGVVTEEGDRVAGMISQHAAPGCDAATIAGMASALTDYGRCNLQHTGFFGCPMFGDKLVLSAIVLAVLATAAAAGYGGYGDVGEYCRVGKAVSRNPVPSCRNYIARWCAAAGGRLDSGKQPPRQLLEPCCRELAAVPMQCRCDALSVLVRGVITEEGDRVAGMISQHAAPECDGATIGRMASALTDYGRCNLQHTGFFGCPMFGGGMD</sequence>
<dbReference type="PANTHER" id="PTHR34481">
    <property type="entry name" value="TRYPSIN/FACTOR XIIA INHIBITOR-RELATED"/>
    <property type="match status" value="1"/>
</dbReference>
<dbReference type="SUPFAM" id="SSF47699">
    <property type="entry name" value="Bifunctional inhibitor/lipid-transfer protein/seed storage 2S albumin"/>
    <property type="match status" value="2"/>
</dbReference>
<feature type="chain" id="PRO_5002370984" description="Bifunctional inhibitor/plant lipid transfer protein/seed storage helical domain-containing protein" evidence="4">
    <location>
        <begin position="25"/>
        <end position="308"/>
    </location>
</feature>
<dbReference type="eggNOG" id="ENOG502R74X">
    <property type="taxonomic scope" value="Eukaryota"/>
</dbReference>
<comment type="subcellular location">
    <subcellularLocation>
        <location evidence="2">Secreted</location>
    </subcellularLocation>
</comment>
<dbReference type="GO" id="GO:0005576">
    <property type="term" value="C:extracellular region"/>
    <property type="evidence" value="ECO:0007669"/>
    <property type="project" value="UniProtKB-SubCell"/>
</dbReference>
<dbReference type="Gene3D" id="1.10.110.10">
    <property type="entry name" value="Plant lipid-transfer and hydrophobic proteins"/>
    <property type="match status" value="2"/>
</dbReference>
<feature type="domain" description="Bifunctional inhibitor/plant lipid transfer protein/seed storage helical" evidence="5">
    <location>
        <begin position="51"/>
        <end position="141"/>
    </location>
</feature>
<dbReference type="PRINTS" id="PR00808">
    <property type="entry name" value="AMLASEINHBTR"/>
</dbReference>
<proteinExistence type="predicted"/>
<dbReference type="PANTHER" id="PTHR34481:SF4">
    <property type="entry name" value="17KDA ALPHA-AMYLASE_TRYPSIN INHIBITOR 2"/>
    <property type="match status" value="1"/>
</dbReference>
<keyword evidence="7" id="KW-1185">Reference proteome</keyword>
<dbReference type="CDD" id="cd00261">
    <property type="entry name" value="AAI_SS"/>
    <property type="match status" value="2"/>
</dbReference>
<dbReference type="Gramene" id="ORUFI07G07350.1">
    <property type="protein sequence ID" value="ORUFI07G07350.1"/>
    <property type="gene ID" value="ORUFI07G07350"/>
</dbReference>
<dbReference type="InterPro" id="IPR036312">
    <property type="entry name" value="Bifun_inhib/LTP/seed_sf"/>
</dbReference>
<comment type="function">
    <text evidence="1">Seed storage protein.</text>
</comment>
<keyword evidence="4" id="KW-0732">Signal</keyword>
<feature type="domain" description="Bifunctional inhibitor/plant lipid transfer protein/seed storage helical" evidence="5">
    <location>
        <begin position="200"/>
        <end position="300"/>
    </location>
</feature>
<dbReference type="HOGENOM" id="CLU_928663_0_0_1"/>
<dbReference type="InterPro" id="IPR016140">
    <property type="entry name" value="Bifunc_inhib/LTP/seed_store"/>
</dbReference>
<organism evidence="6 7">
    <name type="scientific">Oryza rufipogon</name>
    <name type="common">Brownbeard rice</name>
    <name type="synonym">Asian wild rice</name>
    <dbReference type="NCBI Taxonomy" id="4529"/>
    <lineage>
        <taxon>Eukaryota</taxon>
        <taxon>Viridiplantae</taxon>
        <taxon>Streptophyta</taxon>
        <taxon>Embryophyta</taxon>
        <taxon>Tracheophyta</taxon>
        <taxon>Spermatophyta</taxon>
        <taxon>Magnoliopsida</taxon>
        <taxon>Liliopsida</taxon>
        <taxon>Poales</taxon>
        <taxon>Poaceae</taxon>
        <taxon>BOP clade</taxon>
        <taxon>Oryzoideae</taxon>
        <taxon>Oryzeae</taxon>
        <taxon>Oryzinae</taxon>
        <taxon>Oryza</taxon>
    </lineage>
</organism>
<dbReference type="Pfam" id="PF00234">
    <property type="entry name" value="Tryp_alpha_amyl"/>
    <property type="match status" value="2"/>
</dbReference>
<dbReference type="Proteomes" id="UP000008022">
    <property type="component" value="Unassembled WGS sequence"/>
</dbReference>
<dbReference type="GO" id="GO:0004867">
    <property type="term" value="F:serine-type endopeptidase inhibitor activity"/>
    <property type="evidence" value="ECO:0007669"/>
    <property type="project" value="InterPro"/>
</dbReference>
<accession>A0A0E0Q5N0</accession>
<evidence type="ECO:0000313" key="7">
    <source>
        <dbReference type="Proteomes" id="UP000008022"/>
    </source>
</evidence>
<dbReference type="AlphaFoldDB" id="A0A0E0Q5N0"/>
<dbReference type="SMART" id="SM00499">
    <property type="entry name" value="AAI"/>
    <property type="match status" value="2"/>
</dbReference>
<dbReference type="FunFam" id="1.10.110.10:FF:000006">
    <property type="entry name" value="17kDa alpha-amylase/trypsin inhibitor 1"/>
    <property type="match status" value="1"/>
</dbReference>
<evidence type="ECO:0000256" key="4">
    <source>
        <dbReference type="SAM" id="SignalP"/>
    </source>
</evidence>